<dbReference type="OrthoDB" id="9804734at2"/>
<feature type="domain" description="Alcohol dehydrogenase iron-type/glycerol dehydrogenase GldA" evidence="4">
    <location>
        <begin position="11"/>
        <end position="178"/>
    </location>
</feature>
<evidence type="ECO:0000256" key="3">
    <source>
        <dbReference type="ARBA" id="ARBA00023027"/>
    </source>
</evidence>
<dbReference type="NCBIfam" id="TIGR02638">
    <property type="entry name" value="lactal_redase"/>
    <property type="match status" value="1"/>
</dbReference>
<dbReference type="Gene3D" id="3.40.50.1970">
    <property type="match status" value="1"/>
</dbReference>
<dbReference type="InterPro" id="IPR056798">
    <property type="entry name" value="ADH_Fe_C"/>
</dbReference>
<evidence type="ECO:0000256" key="1">
    <source>
        <dbReference type="ARBA" id="ARBA00007358"/>
    </source>
</evidence>
<dbReference type="EMBL" id="MZGV01000013">
    <property type="protein sequence ID" value="OPJ62724.1"/>
    <property type="molecule type" value="Genomic_DNA"/>
</dbReference>
<keyword evidence="7" id="KW-1185">Reference proteome</keyword>
<feature type="domain" description="Fe-containing alcohol dehydrogenase-like C-terminal" evidence="5">
    <location>
        <begin position="189"/>
        <end position="384"/>
    </location>
</feature>
<dbReference type="AlphaFoldDB" id="A0A1V4ISF2"/>
<dbReference type="Pfam" id="PF00465">
    <property type="entry name" value="Fe-ADH"/>
    <property type="match status" value="1"/>
</dbReference>
<keyword evidence="3" id="KW-0520">NAD</keyword>
<dbReference type="PROSITE" id="PS00060">
    <property type="entry name" value="ADH_IRON_2"/>
    <property type="match status" value="1"/>
</dbReference>
<dbReference type="SUPFAM" id="SSF56796">
    <property type="entry name" value="Dehydroquinate synthase-like"/>
    <property type="match status" value="1"/>
</dbReference>
<dbReference type="InterPro" id="IPR018211">
    <property type="entry name" value="ADH_Fe_CS"/>
</dbReference>
<evidence type="ECO:0000313" key="7">
    <source>
        <dbReference type="Proteomes" id="UP000190080"/>
    </source>
</evidence>
<dbReference type="InterPro" id="IPR001670">
    <property type="entry name" value="ADH_Fe/GldA"/>
</dbReference>
<reference evidence="6 7" key="1">
    <citation type="submission" date="2017-03" db="EMBL/GenBank/DDBJ databases">
        <title>Genome sequence of Clostridium oryzae DSM 28571.</title>
        <authorList>
            <person name="Poehlein A."/>
            <person name="Daniel R."/>
        </authorList>
    </citation>
    <scope>NUCLEOTIDE SEQUENCE [LARGE SCALE GENOMIC DNA]</scope>
    <source>
        <strain evidence="6 7">DSM 28571</strain>
    </source>
</reference>
<dbReference type="FunFam" id="1.20.1090.10:FF:000001">
    <property type="entry name" value="Aldehyde-alcohol dehydrogenase"/>
    <property type="match status" value="1"/>
</dbReference>
<dbReference type="GO" id="GO:0004022">
    <property type="term" value="F:alcohol dehydrogenase (NAD+) activity"/>
    <property type="evidence" value="ECO:0007669"/>
    <property type="project" value="UniProtKB-ARBA"/>
</dbReference>
<evidence type="ECO:0000256" key="2">
    <source>
        <dbReference type="ARBA" id="ARBA00023002"/>
    </source>
</evidence>
<name>A0A1V4ISF2_9CLOT</name>
<evidence type="ECO:0000259" key="5">
    <source>
        <dbReference type="Pfam" id="PF25137"/>
    </source>
</evidence>
<dbReference type="PANTHER" id="PTHR11496:SF102">
    <property type="entry name" value="ALCOHOL DEHYDROGENASE 4"/>
    <property type="match status" value="1"/>
</dbReference>
<dbReference type="CDD" id="cd08176">
    <property type="entry name" value="LPO"/>
    <property type="match status" value="1"/>
</dbReference>
<dbReference type="FunFam" id="3.40.50.1970:FF:000003">
    <property type="entry name" value="Alcohol dehydrogenase, iron-containing"/>
    <property type="match status" value="1"/>
</dbReference>
<organism evidence="6 7">
    <name type="scientific">Clostridium oryzae</name>
    <dbReference type="NCBI Taxonomy" id="1450648"/>
    <lineage>
        <taxon>Bacteria</taxon>
        <taxon>Bacillati</taxon>
        <taxon>Bacillota</taxon>
        <taxon>Clostridia</taxon>
        <taxon>Eubacteriales</taxon>
        <taxon>Clostridiaceae</taxon>
        <taxon>Clostridium</taxon>
    </lineage>
</organism>
<dbReference type="PANTHER" id="PTHR11496">
    <property type="entry name" value="ALCOHOL DEHYDROGENASE"/>
    <property type="match status" value="1"/>
</dbReference>
<dbReference type="STRING" id="1450648.CLORY_16040"/>
<dbReference type="Proteomes" id="UP000190080">
    <property type="component" value="Unassembled WGS sequence"/>
</dbReference>
<dbReference type="Pfam" id="PF25137">
    <property type="entry name" value="ADH_Fe_C"/>
    <property type="match status" value="1"/>
</dbReference>
<sequence length="386" mass="41510">MVNRIVLNETSYFGQGAIGVIPDEIKNRGFKKAFVVTDKDLIKFNVAQKVTAKLEEAGIPFEIYDNVKPNPTTENVTTGVESYKKSGADFIVAIGGGSSMDTGKAIGIIINNPEFADVVSLEGVAATKNKSVSIIAIPTTAGTAAEVTINYVITDEKAVKKMVCVDPKDIPIIAVIDPEMMSSMPKGLTASTGMDALTHAIEGYITKGAWVLTDTFELKAIELIAKNLETAVFEPKNMQAREAMGVAQYIAGMGFSNVGLGIVHSMAHSLGAFYDTPHGVANALLLPYVMEYNAPATGDKYREVARQMGVQNVDSMSQEEYRKAAVDAVKELSKKIGIPQTLIEIGAKEEDLPKLAKSAFADVCTPGNPRDTSEEEILEIYKIAFK</sequence>
<comment type="caution">
    <text evidence="6">The sequence shown here is derived from an EMBL/GenBank/DDBJ whole genome shotgun (WGS) entry which is preliminary data.</text>
</comment>
<proteinExistence type="inferred from homology"/>
<dbReference type="PROSITE" id="PS00913">
    <property type="entry name" value="ADH_IRON_1"/>
    <property type="match status" value="1"/>
</dbReference>
<comment type="similarity">
    <text evidence="1">Belongs to the iron-containing alcohol dehydrogenase family.</text>
</comment>
<keyword evidence="2 6" id="KW-0560">Oxidoreductase</keyword>
<protein>
    <submittedName>
        <fullName evidence="6">Lactaldehyde reductase</fullName>
        <ecNumber evidence="6">1.1.1.77</ecNumber>
    </submittedName>
</protein>
<accession>A0A1V4ISF2</accession>
<dbReference type="Gene3D" id="1.20.1090.10">
    <property type="entry name" value="Dehydroquinate synthase-like - alpha domain"/>
    <property type="match status" value="1"/>
</dbReference>
<evidence type="ECO:0000313" key="6">
    <source>
        <dbReference type="EMBL" id="OPJ62724.1"/>
    </source>
</evidence>
<evidence type="ECO:0000259" key="4">
    <source>
        <dbReference type="Pfam" id="PF00465"/>
    </source>
</evidence>
<dbReference type="GO" id="GO:0046872">
    <property type="term" value="F:metal ion binding"/>
    <property type="evidence" value="ECO:0007669"/>
    <property type="project" value="InterPro"/>
</dbReference>
<dbReference type="GO" id="GO:0008912">
    <property type="term" value="F:lactaldehyde reductase activity"/>
    <property type="evidence" value="ECO:0007669"/>
    <property type="project" value="UniProtKB-EC"/>
</dbReference>
<dbReference type="NCBIfam" id="NF007911">
    <property type="entry name" value="PRK10624.1"/>
    <property type="match status" value="1"/>
</dbReference>
<dbReference type="InterPro" id="IPR039697">
    <property type="entry name" value="Alcohol_dehydrogenase_Fe"/>
</dbReference>
<dbReference type="RefSeq" id="WP_079423080.1">
    <property type="nucleotide sequence ID" value="NZ_MZGV01000013.1"/>
</dbReference>
<dbReference type="EC" id="1.1.1.77" evidence="6"/>
<gene>
    <name evidence="6" type="primary">fucO_1</name>
    <name evidence="6" type="ORF">CLORY_16040</name>
</gene>
<dbReference type="InterPro" id="IPR013460">
    <property type="entry name" value="Lactal_redase"/>
</dbReference>